<dbReference type="OrthoDB" id="9814707at2"/>
<dbReference type="PIRSF" id="PIRSF022704">
    <property type="entry name" value="UCP022704"/>
    <property type="match status" value="1"/>
</dbReference>
<dbReference type="PANTHER" id="PTHR35332">
    <property type="entry name" value="REGULATION OF ENOLASE PROTEIN 1"/>
    <property type="match status" value="1"/>
</dbReference>
<comment type="caution">
    <text evidence="1">The sequence shown here is derived from an EMBL/GenBank/DDBJ whole genome shotgun (WGS) entry which is preliminary data.</text>
</comment>
<dbReference type="PANTHER" id="PTHR35332:SF2">
    <property type="entry name" value="REGULATION OF ENOLASE PROTEIN 1"/>
    <property type="match status" value="1"/>
</dbReference>
<name>A0A1E7WKW1_9BURK</name>
<evidence type="ECO:0000313" key="1">
    <source>
        <dbReference type="EMBL" id="OEZ99634.1"/>
    </source>
</evidence>
<gene>
    <name evidence="1" type="ORF">DUPY_26780</name>
</gene>
<keyword evidence="2" id="KW-1185">Reference proteome</keyword>
<dbReference type="Proteomes" id="UP000175989">
    <property type="component" value="Unassembled WGS sequence"/>
</dbReference>
<sequence length="205" mass="22911">MTDTALDLTFDRPELDARLQWHCAPANWQIDAAARCLRIEPDASTDFWQRTHYGFQVDNGHFLYLQAHGDFVLTTKVTSKPVHQYDQAGLMVRLSDGCWLKTSVEFEPDGDNRLGAVVTNSHYSDWSTQPLPKHIDTVWFRIRAEAEDCIVESSFDGEAWTQIRIAHLGERGGAASVACGLYACSPKAAGYQAEFASLSFVPGRL</sequence>
<dbReference type="InterPro" id="IPR015987">
    <property type="entry name" value="UCP022704"/>
</dbReference>
<evidence type="ECO:0000313" key="2">
    <source>
        <dbReference type="Proteomes" id="UP000175989"/>
    </source>
</evidence>
<dbReference type="Gene3D" id="2.60.120.200">
    <property type="match status" value="1"/>
</dbReference>
<dbReference type="PATRIC" id="fig|762836.4.peg.2758"/>
<protein>
    <recommendedName>
        <fullName evidence="3">Regulation of enolase protein 1</fullName>
    </recommendedName>
</protein>
<dbReference type="AlphaFoldDB" id="A0A1E7WKW1"/>
<dbReference type="InterPro" id="IPR009784">
    <property type="entry name" value="DUF1349"/>
</dbReference>
<proteinExistence type="predicted"/>
<dbReference type="SUPFAM" id="SSF49899">
    <property type="entry name" value="Concanavalin A-like lectins/glucanases"/>
    <property type="match status" value="1"/>
</dbReference>
<evidence type="ECO:0008006" key="3">
    <source>
        <dbReference type="Google" id="ProtNLM"/>
    </source>
</evidence>
<dbReference type="InterPro" id="IPR013320">
    <property type="entry name" value="ConA-like_dom_sf"/>
</dbReference>
<dbReference type="RefSeq" id="WP_070248802.1">
    <property type="nucleotide sequence ID" value="NZ_LROM01000087.1"/>
</dbReference>
<dbReference type="Pfam" id="PF07081">
    <property type="entry name" value="DUF1349"/>
    <property type="match status" value="1"/>
</dbReference>
<organism evidence="1 2">
    <name type="scientific">Duganella phyllosphaerae</name>
    <dbReference type="NCBI Taxonomy" id="762836"/>
    <lineage>
        <taxon>Bacteria</taxon>
        <taxon>Pseudomonadati</taxon>
        <taxon>Pseudomonadota</taxon>
        <taxon>Betaproteobacteria</taxon>
        <taxon>Burkholderiales</taxon>
        <taxon>Oxalobacteraceae</taxon>
        <taxon>Telluria group</taxon>
        <taxon>Duganella</taxon>
    </lineage>
</organism>
<dbReference type="EMBL" id="LROM01000087">
    <property type="protein sequence ID" value="OEZ99634.1"/>
    <property type="molecule type" value="Genomic_DNA"/>
</dbReference>
<accession>A0A1E7WKW1</accession>
<reference evidence="2" key="1">
    <citation type="journal article" date="2016" name="Front. Microbiol.">
        <title>Molecular Keys to the Janthinobacterium and Duganella spp. Interaction with the Plant Pathogen Fusarium graminearum.</title>
        <authorList>
            <person name="Haack F.S."/>
            <person name="Poehlein A."/>
            <person name="Kroger C."/>
            <person name="Voigt C.A."/>
            <person name="Piepenbring M."/>
            <person name="Bode H.B."/>
            <person name="Daniel R."/>
            <person name="Schafer W."/>
            <person name="Streit W.R."/>
        </authorList>
    </citation>
    <scope>NUCLEOTIDE SEQUENCE [LARGE SCALE GENOMIC DNA]</scope>
    <source>
        <strain evidence="2">T54</strain>
    </source>
</reference>